<dbReference type="InterPro" id="IPR015421">
    <property type="entry name" value="PyrdxlP-dep_Trfase_major"/>
</dbReference>
<dbReference type="InterPro" id="IPR015422">
    <property type="entry name" value="PyrdxlP-dep_Trfase_small"/>
</dbReference>
<dbReference type="Gene3D" id="3.90.1150.10">
    <property type="entry name" value="Aspartate Aminotransferase, domain 1"/>
    <property type="match status" value="1"/>
</dbReference>
<protein>
    <submittedName>
        <fullName evidence="11">Cystathionine beta-lyase</fullName>
        <ecNumber evidence="11">4.4.1.8</ecNumber>
    </submittedName>
</protein>
<evidence type="ECO:0000256" key="3">
    <source>
        <dbReference type="ARBA" id="ARBA00022898"/>
    </source>
</evidence>
<dbReference type="InterPro" id="IPR015424">
    <property type="entry name" value="PyrdxlP-dep_Trfase"/>
</dbReference>
<dbReference type="PIRSF" id="PIRSF001434">
    <property type="entry name" value="CGS"/>
    <property type="match status" value="1"/>
</dbReference>
<dbReference type="InterPro" id="IPR054542">
    <property type="entry name" value="Cys_met_metab_PP"/>
</dbReference>
<dbReference type="PANTHER" id="PTHR43500">
    <property type="entry name" value="CYSTATHIONINE BETA-LYASE-RELATED"/>
    <property type="match status" value="1"/>
</dbReference>
<reference evidence="11 12" key="2">
    <citation type="submission" date="2018-06" db="EMBL/GenBank/DDBJ databases">
        <authorList>
            <consortium name="Pathogen Informatics"/>
            <person name="Doyle S."/>
        </authorList>
    </citation>
    <scope>NUCLEOTIDE SEQUENCE [LARGE SCALE GENOMIC DNA]</scope>
    <source>
        <strain evidence="11 12">NCTC10476</strain>
    </source>
</reference>
<dbReference type="PATRIC" id="fig|29486.44.peg.3111"/>
<gene>
    <name evidence="11" type="primary">metC_2</name>
    <name evidence="10" type="ORF">CSF007_15355</name>
    <name evidence="11" type="ORF">NCTC10476_02653</name>
</gene>
<comment type="pathway">
    <text evidence="5">Amino-acid biosynthesis; L-methionine biosynthesis via de novo pathway; L-homocysteine from L-cystathionine: step 1/1.</text>
</comment>
<dbReference type="InterPro" id="IPR000277">
    <property type="entry name" value="Cys/Met-Metab_PyrdxlP-dep_enz"/>
</dbReference>
<dbReference type="EMBL" id="LN681231">
    <property type="protein sequence ID" value="CEK28794.1"/>
    <property type="molecule type" value="Genomic_DNA"/>
</dbReference>
<dbReference type="SUPFAM" id="SSF53383">
    <property type="entry name" value="PLP-dependent transferases"/>
    <property type="match status" value="1"/>
</dbReference>
<evidence type="ECO:0000256" key="4">
    <source>
        <dbReference type="ARBA" id="ARBA00023239"/>
    </source>
</evidence>
<dbReference type="EMBL" id="UHJG01000001">
    <property type="protein sequence ID" value="SUQ01302.1"/>
    <property type="molecule type" value="Genomic_DNA"/>
</dbReference>
<evidence type="ECO:0000256" key="7">
    <source>
        <dbReference type="ARBA" id="ARBA00047625"/>
    </source>
</evidence>
<dbReference type="Gene3D" id="3.40.640.10">
    <property type="entry name" value="Type I PLP-dependent aspartate aminotransferase-like (Major domain)"/>
    <property type="match status" value="1"/>
</dbReference>
<dbReference type="PANTHER" id="PTHR43500:SF1">
    <property type="entry name" value="CYSTATHIONINE BETA-LYASE-RELATED"/>
    <property type="match status" value="1"/>
</dbReference>
<name>A0A085U3E9_YERRU</name>
<evidence type="ECO:0000256" key="6">
    <source>
        <dbReference type="ARBA" id="ARBA00047517"/>
    </source>
</evidence>
<dbReference type="RefSeq" id="WP_004721000.1">
    <property type="nucleotide sequence ID" value="NZ_CABIHR010000011.1"/>
</dbReference>
<comment type="catalytic activity">
    <reaction evidence="7">
        <text>an S-substituted L-cysteine + H2O = a thiol + pyruvate + NH4(+)</text>
        <dbReference type="Rhea" id="RHEA:18121"/>
        <dbReference type="ChEBI" id="CHEBI:15361"/>
        <dbReference type="ChEBI" id="CHEBI:15377"/>
        <dbReference type="ChEBI" id="CHEBI:28938"/>
        <dbReference type="ChEBI" id="CHEBI:29256"/>
        <dbReference type="ChEBI" id="CHEBI:58717"/>
        <dbReference type="EC" id="4.4.1.13"/>
    </reaction>
</comment>
<evidence type="ECO:0000256" key="1">
    <source>
        <dbReference type="ARBA" id="ARBA00001933"/>
    </source>
</evidence>
<dbReference type="FunFam" id="3.40.640.10:FF:000062">
    <property type="entry name" value="Cystathionine beta-lyase"/>
    <property type="match status" value="1"/>
</dbReference>
<reference evidence="10" key="1">
    <citation type="journal article" date="2015" name="Genome Announc.">
        <title>Complete Genome Sequence of Yersinia ruckeri Strain CSF007-82, Etiologic Agent of Red Mouth Disease in Salmonid Fish.</title>
        <authorList>
            <person name="Nelson M.C."/>
            <person name="LaPatra S.E."/>
            <person name="Welch T.J."/>
            <person name="Graf J."/>
        </authorList>
    </citation>
    <scope>NUCLEOTIDE SEQUENCE</scope>
    <source>
        <strain evidence="10">CSF007-82</strain>
    </source>
</reference>
<organism evidence="11 12">
    <name type="scientific">Yersinia ruckeri</name>
    <dbReference type="NCBI Taxonomy" id="29486"/>
    <lineage>
        <taxon>Bacteria</taxon>
        <taxon>Pseudomonadati</taxon>
        <taxon>Pseudomonadota</taxon>
        <taxon>Gammaproteobacteria</taxon>
        <taxon>Enterobacterales</taxon>
        <taxon>Yersiniaceae</taxon>
        <taxon>Yersinia</taxon>
    </lineage>
</organism>
<dbReference type="GO" id="GO:0019450">
    <property type="term" value="P:L-cysteine catabolic process to pyruvate"/>
    <property type="evidence" value="ECO:0007669"/>
    <property type="project" value="TreeGrafter"/>
</dbReference>
<keyword evidence="4 11" id="KW-0456">Lyase</keyword>
<comment type="cofactor">
    <cofactor evidence="1 9">
        <name>pyridoxal 5'-phosphate</name>
        <dbReference type="ChEBI" id="CHEBI:597326"/>
    </cofactor>
</comment>
<comment type="similarity">
    <text evidence="2 9">Belongs to the trans-sulfuration enzymes family.</text>
</comment>
<evidence type="ECO:0000313" key="10">
    <source>
        <dbReference type="EMBL" id="CEK28794.1"/>
    </source>
</evidence>
<dbReference type="NCBIfam" id="TIGR01324">
    <property type="entry name" value="cysta_beta_ly_B"/>
    <property type="match status" value="1"/>
</dbReference>
<keyword evidence="3 8" id="KW-0663">Pyridoxal phosphate</keyword>
<sequence length="398" mass="44009">MSSKKLETALVNAGRSKRFTQGSVNPVIQRASSLVFDSVKAKKYATIHRGKNELFYGRRGTLTHFSLQEAMTELEGGAGCVLYPCGAAAISNAILAFISAGDHVLMTGSAYEPAQSLCDKILTRMQVSTTYFDPLIGCAITDLLQPNTKVVFLESPGSVTMEVQDIPAIVRAIRTVAPEVIIMMDNTWAAGVLFKALDFDIDISIQSGTKYIIGHSDAMLGIAVANARCWEQLREDSYLMGQMVDADTAYLASRGLRTLAVRLKQHAANGIEVANWLVQRPEVACVYHPALPDCKGHEFYKRDFSGCNGLFSFELKQRLTQQQLEVFLDHFQHFSMAFSWGGFESLILAYQPEDIKSMRKYETTLLQGTLVRLHVGLENTQDLIEDLAAGFSRIAENQ</sequence>
<evidence type="ECO:0000256" key="5">
    <source>
        <dbReference type="ARBA" id="ARBA00046315"/>
    </source>
</evidence>
<evidence type="ECO:0000256" key="9">
    <source>
        <dbReference type="RuleBase" id="RU362118"/>
    </source>
</evidence>
<dbReference type="InterPro" id="IPR006233">
    <property type="entry name" value="Cys_b_lyase_bac"/>
</dbReference>
<accession>A0A085U3E9</accession>
<dbReference type="PROSITE" id="PS00868">
    <property type="entry name" value="CYS_MET_METAB_PP"/>
    <property type="match status" value="1"/>
</dbReference>
<dbReference type="GeneID" id="66880668"/>
<evidence type="ECO:0000256" key="8">
    <source>
        <dbReference type="PIRSR" id="PIRSR001434-2"/>
    </source>
</evidence>
<keyword evidence="12" id="KW-1185">Reference proteome</keyword>
<dbReference type="Proteomes" id="UP000255169">
    <property type="component" value="Unassembled WGS sequence"/>
</dbReference>
<dbReference type="GO" id="GO:0047804">
    <property type="term" value="F:cysteine-S-conjugate beta-lyase activity"/>
    <property type="evidence" value="ECO:0007669"/>
    <property type="project" value="UniProtKB-EC"/>
</dbReference>
<dbReference type="eggNOG" id="COG0626">
    <property type="taxonomic scope" value="Bacteria"/>
</dbReference>
<dbReference type="EC" id="4.4.1.8" evidence="11"/>
<feature type="modified residue" description="N6-(pyridoxal phosphate)lysine" evidence="8">
    <location>
        <position position="210"/>
    </location>
</feature>
<evidence type="ECO:0000256" key="2">
    <source>
        <dbReference type="ARBA" id="ARBA00009077"/>
    </source>
</evidence>
<dbReference type="AlphaFoldDB" id="A0A085U3E9"/>
<evidence type="ECO:0000313" key="12">
    <source>
        <dbReference type="Proteomes" id="UP000255169"/>
    </source>
</evidence>
<dbReference type="GO" id="GO:0019346">
    <property type="term" value="P:transsulfuration"/>
    <property type="evidence" value="ECO:0007669"/>
    <property type="project" value="InterPro"/>
</dbReference>
<evidence type="ECO:0000313" key="11">
    <source>
        <dbReference type="EMBL" id="SUQ01302.1"/>
    </source>
</evidence>
<dbReference type="NCBIfam" id="NF005990">
    <property type="entry name" value="PRK08114.1"/>
    <property type="match status" value="1"/>
</dbReference>
<dbReference type="STRING" id="29486.UGYR_07570"/>
<dbReference type="GO" id="GO:0030170">
    <property type="term" value="F:pyridoxal phosphate binding"/>
    <property type="evidence" value="ECO:0007669"/>
    <property type="project" value="InterPro"/>
</dbReference>
<proteinExistence type="inferred from homology"/>
<comment type="catalytic activity">
    <reaction evidence="6">
        <text>L,L-cystathionine + H2O = L-homocysteine + pyruvate + NH4(+)</text>
        <dbReference type="Rhea" id="RHEA:13965"/>
        <dbReference type="ChEBI" id="CHEBI:15361"/>
        <dbReference type="ChEBI" id="CHEBI:15377"/>
        <dbReference type="ChEBI" id="CHEBI:28938"/>
        <dbReference type="ChEBI" id="CHEBI:58161"/>
        <dbReference type="ChEBI" id="CHEBI:58199"/>
    </reaction>
</comment>
<dbReference type="Pfam" id="PF01053">
    <property type="entry name" value="Cys_Met_Meta_PP"/>
    <property type="match status" value="1"/>
</dbReference>